<gene>
    <name evidence="1" type="ORF">ACA1_227250</name>
</gene>
<dbReference type="GeneID" id="14922467"/>
<dbReference type="Proteomes" id="UP000011083">
    <property type="component" value="Unassembled WGS sequence"/>
</dbReference>
<keyword evidence="2" id="KW-1185">Reference proteome</keyword>
<reference evidence="1 2" key="1">
    <citation type="journal article" date="2013" name="Genome Biol.">
        <title>Genome of Acanthamoeba castellanii highlights extensive lateral gene transfer and early evolution of tyrosine kinase signaling.</title>
        <authorList>
            <person name="Clarke M."/>
            <person name="Lohan A.J."/>
            <person name="Liu B."/>
            <person name="Lagkouvardos I."/>
            <person name="Roy S."/>
            <person name="Zafar N."/>
            <person name="Bertelli C."/>
            <person name="Schilde C."/>
            <person name="Kianianmomeni A."/>
            <person name="Burglin T.R."/>
            <person name="Frech C."/>
            <person name="Turcotte B."/>
            <person name="Kopec K.O."/>
            <person name="Synnott J.M."/>
            <person name="Choo C."/>
            <person name="Paponov I."/>
            <person name="Finkler A."/>
            <person name="Soon Heng Tan C."/>
            <person name="Hutchins A.P."/>
            <person name="Weinmeier T."/>
            <person name="Rattei T."/>
            <person name="Chu J.S."/>
            <person name="Gimenez G."/>
            <person name="Irimia M."/>
            <person name="Rigden D.J."/>
            <person name="Fitzpatrick D.A."/>
            <person name="Lorenzo-Morales J."/>
            <person name="Bateman A."/>
            <person name="Chiu C.H."/>
            <person name="Tang P."/>
            <person name="Hegemann P."/>
            <person name="Fromm H."/>
            <person name="Raoult D."/>
            <person name="Greub G."/>
            <person name="Miranda-Saavedra D."/>
            <person name="Chen N."/>
            <person name="Nash P."/>
            <person name="Ginger M.L."/>
            <person name="Horn M."/>
            <person name="Schaap P."/>
            <person name="Caler L."/>
            <person name="Loftus B."/>
        </authorList>
    </citation>
    <scope>NUCLEOTIDE SEQUENCE [LARGE SCALE GENOMIC DNA]</scope>
    <source>
        <strain evidence="1 2">Neff</strain>
    </source>
</reference>
<dbReference type="EMBL" id="KB007901">
    <property type="protein sequence ID" value="ELR21565.1"/>
    <property type="molecule type" value="Genomic_DNA"/>
</dbReference>
<name>L8H8R7_ACACF</name>
<protein>
    <submittedName>
        <fullName evidence="1">Uncharacterized protein</fullName>
    </submittedName>
</protein>
<dbReference type="VEuPathDB" id="AmoebaDB:ACA1_227250"/>
<evidence type="ECO:0000313" key="2">
    <source>
        <dbReference type="Proteomes" id="UP000011083"/>
    </source>
</evidence>
<accession>L8H8R7</accession>
<organism evidence="1 2">
    <name type="scientific">Acanthamoeba castellanii (strain ATCC 30010 / Neff)</name>
    <dbReference type="NCBI Taxonomy" id="1257118"/>
    <lineage>
        <taxon>Eukaryota</taxon>
        <taxon>Amoebozoa</taxon>
        <taxon>Discosea</taxon>
        <taxon>Longamoebia</taxon>
        <taxon>Centramoebida</taxon>
        <taxon>Acanthamoebidae</taxon>
        <taxon>Acanthamoeba</taxon>
    </lineage>
</organism>
<sequence length="94" mass="10644">MSDIMPSGDLGEGEKPTGEMIFTDFVKKVNEMFGEAVEGFRVLDDEDAALTQYLQEDLAKQQEKGRQLRAQIEKAQYSIKQFMRALPTSPVIEE</sequence>
<dbReference type="AlphaFoldDB" id="L8H8R7"/>
<proteinExistence type="predicted"/>
<evidence type="ECO:0000313" key="1">
    <source>
        <dbReference type="EMBL" id="ELR21565.1"/>
    </source>
</evidence>
<dbReference type="RefSeq" id="XP_004346510.1">
    <property type="nucleotide sequence ID" value="XM_004346460.1"/>
</dbReference>
<dbReference type="KEGG" id="acan:ACA1_227250"/>